<feature type="domain" description="DUF7825" evidence="3">
    <location>
        <begin position="722"/>
        <end position="832"/>
    </location>
</feature>
<evidence type="ECO:0000259" key="3">
    <source>
        <dbReference type="Pfam" id="PF25149"/>
    </source>
</evidence>
<comment type="caution">
    <text evidence="4">The sequence shown here is derived from an EMBL/GenBank/DDBJ whole genome shotgun (WGS) entry which is preliminary data.</text>
</comment>
<dbReference type="InterPro" id="IPR056727">
    <property type="entry name" value="DUF7825"/>
</dbReference>
<evidence type="ECO:0000313" key="4">
    <source>
        <dbReference type="EMBL" id="MFF5920186.1"/>
    </source>
</evidence>
<keyword evidence="5" id="KW-1185">Reference proteome</keyword>
<dbReference type="RefSeq" id="WP_388307839.1">
    <property type="nucleotide sequence ID" value="NZ_JBIBDZ010000004.1"/>
</dbReference>
<dbReference type="Proteomes" id="UP001602370">
    <property type="component" value="Unassembled WGS sequence"/>
</dbReference>
<evidence type="ECO:0000259" key="2">
    <source>
        <dbReference type="Pfam" id="PF25148"/>
    </source>
</evidence>
<dbReference type="Pfam" id="PF25149">
    <property type="entry name" value="DUF7825"/>
    <property type="match status" value="1"/>
</dbReference>
<dbReference type="Pfam" id="PF25148">
    <property type="entry name" value="DUF7824"/>
    <property type="match status" value="1"/>
</dbReference>
<protein>
    <submittedName>
        <fullName evidence="4">DUF6493 family protein</fullName>
    </submittedName>
</protein>
<dbReference type="EMBL" id="JBIBDZ010000004">
    <property type="protein sequence ID" value="MFF5920186.1"/>
    <property type="molecule type" value="Genomic_DNA"/>
</dbReference>
<organism evidence="4 5">
    <name type="scientific">Streptomyces flavochromogenes</name>
    <dbReference type="NCBI Taxonomy" id="68199"/>
    <lineage>
        <taxon>Bacteria</taxon>
        <taxon>Bacillati</taxon>
        <taxon>Actinomycetota</taxon>
        <taxon>Actinomycetes</taxon>
        <taxon>Kitasatosporales</taxon>
        <taxon>Streptomycetaceae</taxon>
        <taxon>Streptomyces</taxon>
    </lineage>
</organism>
<evidence type="ECO:0000256" key="1">
    <source>
        <dbReference type="SAM" id="MobiDB-lite"/>
    </source>
</evidence>
<gene>
    <name evidence="4" type="ORF">ACFY8C_17880</name>
</gene>
<accession>A0ABW6XRR6</accession>
<proteinExistence type="predicted"/>
<feature type="domain" description="DUF7824" evidence="2">
    <location>
        <begin position="474"/>
        <end position="624"/>
    </location>
</feature>
<evidence type="ECO:0000313" key="5">
    <source>
        <dbReference type="Proteomes" id="UP001602370"/>
    </source>
</evidence>
<dbReference type="InterPro" id="IPR056726">
    <property type="entry name" value="DUF7824"/>
</dbReference>
<name>A0ABW6XRR6_9ACTN</name>
<feature type="compositionally biased region" description="Gly residues" evidence="1">
    <location>
        <begin position="30"/>
        <end position="43"/>
    </location>
</feature>
<sequence length="921" mass="98577">MNRVMDSMMIKVRSAVVRGAGNDAGSDTGSTGGDTGSTGGAEGGTPVEQLLAAVRAGRAHKVPALLEPLDAAARKTALGQLKSLRSEVRAWDWKRWNEATAVRRALYVAGAGCQTGAAATATWLGGRDLLSWRSEDGTLVLSVLADRDPAWTADVAQRLAARPTVAESSYGLIRGLVERSGCAVPATDGYVLAWTREITDSRLLERLREDSHTRVLVPHALAMAETPDRLTWSVGPEAPTHWPTALATLVTEGVLDRAQVVDLCVSRLLRGGRARDLRFPLDVLRLVEPSAAERRERVPDWIGMTADAPSPVAGYAQEVLAGLAADGALAAGALAEMTGGVLFRTEKKLVRAQLTLVGKVLAREPGVVEELLPAVAEAFGHEDTTIQERALKLVGRHAAAVDVSVRRELAEQAGLLSPVHRPAAVALFGSDLEVESGAPYEEILPPVPEREPVALPATTVEALVEELLTRGQYQDPAAFERTLDGLVRLARRDRKGLEEAVREAFPTEHWEHQHYFSHYTHGAEVVLAGLLGLLPGWRVDSGRAKGNGREACHHEALSGILDARLWEAADLIGTDALPFLLAAPTLHSGEIDPVVLVERLRGYREAGVEPAPADFAQALLRVGHGDPSAGRAAEEAEALGTRAGRRLGAWLRAAEPLGTRVRFLDRGKDRASQKWWLTDRIVVEIDDRPVVRKEFPAAFRWLGGELRATPRRCYHWLDTRAHWATALPLDREFVAACVLSSFASGADADQRGVTEPLTALAEAGGPVGRAVHLALAFGLGCQDADDRLRAVDALLVLASRGDLDARLLGTELAWLVVEGSVKPNRLADALRTTAATGAYGTVWAVLEPLLPKLLGAEKPVRGLGEVLAVAADCVERCGARGEVAGLDLMASARSASQFVVQAKRLAGALRRGADQPLTETV</sequence>
<reference evidence="4 5" key="1">
    <citation type="submission" date="2024-10" db="EMBL/GenBank/DDBJ databases">
        <title>The Natural Products Discovery Center: Release of the First 8490 Sequenced Strains for Exploring Actinobacteria Biosynthetic Diversity.</title>
        <authorList>
            <person name="Kalkreuter E."/>
            <person name="Kautsar S.A."/>
            <person name="Yang D."/>
            <person name="Bader C.D."/>
            <person name="Teijaro C.N."/>
            <person name="Fluegel L."/>
            <person name="Davis C.M."/>
            <person name="Simpson J.R."/>
            <person name="Lauterbach L."/>
            <person name="Steele A.D."/>
            <person name="Gui C."/>
            <person name="Meng S."/>
            <person name="Li G."/>
            <person name="Viehrig K."/>
            <person name="Ye F."/>
            <person name="Su P."/>
            <person name="Kiefer A.F."/>
            <person name="Nichols A."/>
            <person name="Cepeda A.J."/>
            <person name="Yan W."/>
            <person name="Fan B."/>
            <person name="Jiang Y."/>
            <person name="Adhikari A."/>
            <person name="Zheng C.-J."/>
            <person name="Schuster L."/>
            <person name="Cowan T.M."/>
            <person name="Smanski M.J."/>
            <person name="Chevrette M.G."/>
            <person name="De Carvalho L.P.S."/>
            <person name="Shen B."/>
        </authorList>
    </citation>
    <scope>NUCLEOTIDE SEQUENCE [LARGE SCALE GENOMIC DNA]</scope>
    <source>
        <strain evidence="4 5">NPDC012605</strain>
    </source>
</reference>
<feature type="region of interest" description="Disordered" evidence="1">
    <location>
        <begin position="20"/>
        <end position="44"/>
    </location>
</feature>